<dbReference type="EMBL" id="KZ452013">
    <property type="protein sequence ID" value="PKA51677.1"/>
    <property type="molecule type" value="Genomic_DNA"/>
</dbReference>
<dbReference type="GO" id="GO:0019722">
    <property type="term" value="P:calcium-mediated signaling"/>
    <property type="evidence" value="ECO:0007669"/>
    <property type="project" value="TreeGrafter"/>
</dbReference>
<dbReference type="OrthoDB" id="1863600at2759"/>
<dbReference type="Pfam" id="PF05498">
    <property type="entry name" value="RALF"/>
    <property type="match status" value="1"/>
</dbReference>
<dbReference type="Proteomes" id="UP000236161">
    <property type="component" value="Unassembled WGS sequence"/>
</dbReference>
<name>A0A2I0A818_9ASPA</name>
<keyword evidence="6" id="KW-1185">Reference proteome</keyword>
<evidence type="ECO:0000313" key="5">
    <source>
        <dbReference type="EMBL" id="PKA51677.1"/>
    </source>
</evidence>
<protein>
    <submittedName>
        <fullName evidence="5">Protein RALF-like 19</fullName>
    </submittedName>
</protein>
<accession>A0A2I0A818</accession>
<evidence type="ECO:0000256" key="2">
    <source>
        <dbReference type="ARBA" id="ARBA00022702"/>
    </source>
</evidence>
<organism evidence="5 6">
    <name type="scientific">Apostasia shenzhenica</name>
    <dbReference type="NCBI Taxonomy" id="1088818"/>
    <lineage>
        <taxon>Eukaryota</taxon>
        <taxon>Viridiplantae</taxon>
        <taxon>Streptophyta</taxon>
        <taxon>Embryophyta</taxon>
        <taxon>Tracheophyta</taxon>
        <taxon>Spermatophyta</taxon>
        <taxon>Magnoliopsida</taxon>
        <taxon>Liliopsida</taxon>
        <taxon>Asparagales</taxon>
        <taxon>Orchidaceae</taxon>
        <taxon>Apostasioideae</taxon>
        <taxon>Apostasia</taxon>
    </lineage>
</organism>
<dbReference type="InterPro" id="IPR008801">
    <property type="entry name" value="RALF"/>
</dbReference>
<evidence type="ECO:0000256" key="3">
    <source>
        <dbReference type="ARBA" id="ARBA00022729"/>
    </source>
</evidence>
<dbReference type="GO" id="GO:0009506">
    <property type="term" value="C:plasmodesma"/>
    <property type="evidence" value="ECO:0007669"/>
    <property type="project" value="TreeGrafter"/>
</dbReference>
<evidence type="ECO:0000256" key="1">
    <source>
        <dbReference type="ARBA" id="ARBA00009178"/>
    </source>
</evidence>
<gene>
    <name evidence="5" type="primary">RALFL19</name>
    <name evidence="5" type="ORF">AXF42_Ash003044</name>
</gene>
<reference evidence="5 6" key="1">
    <citation type="journal article" date="2017" name="Nature">
        <title>The Apostasia genome and the evolution of orchids.</title>
        <authorList>
            <person name="Zhang G.Q."/>
            <person name="Liu K.W."/>
            <person name="Li Z."/>
            <person name="Lohaus R."/>
            <person name="Hsiao Y.Y."/>
            <person name="Niu S.C."/>
            <person name="Wang J.Y."/>
            <person name="Lin Y.C."/>
            <person name="Xu Q."/>
            <person name="Chen L.J."/>
            <person name="Yoshida K."/>
            <person name="Fujiwara S."/>
            <person name="Wang Z.W."/>
            <person name="Zhang Y.Q."/>
            <person name="Mitsuda N."/>
            <person name="Wang M."/>
            <person name="Liu G.H."/>
            <person name="Pecoraro L."/>
            <person name="Huang H.X."/>
            <person name="Xiao X.J."/>
            <person name="Lin M."/>
            <person name="Wu X.Y."/>
            <person name="Wu W.L."/>
            <person name="Chen Y.Y."/>
            <person name="Chang S.B."/>
            <person name="Sakamoto S."/>
            <person name="Ohme-Takagi M."/>
            <person name="Yagi M."/>
            <person name="Zeng S.J."/>
            <person name="Shen C.Y."/>
            <person name="Yeh C.M."/>
            <person name="Luo Y.B."/>
            <person name="Tsai W.C."/>
            <person name="Van de Peer Y."/>
            <person name="Liu Z.J."/>
        </authorList>
    </citation>
    <scope>NUCLEOTIDE SEQUENCE [LARGE SCALE GENOMIC DNA]</scope>
    <source>
        <strain evidence="6">cv. Shenzhen</strain>
        <tissue evidence="5">Stem</tissue>
    </source>
</reference>
<proteinExistence type="inferred from homology"/>
<comment type="similarity">
    <text evidence="1">Belongs to the plant rapid alkalinization factor (RALF) family.</text>
</comment>
<sequence>MDVDFMSGRRKLIARRRGCLSYGMLKWDQPPCNRRGASYYNCNGHGRVNRRGCSYTNRCARYLR</sequence>
<evidence type="ECO:0000313" key="6">
    <source>
        <dbReference type="Proteomes" id="UP000236161"/>
    </source>
</evidence>
<dbReference type="GO" id="GO:0005179">
    <property type="term" value="F:hormone activity"/>
    <property type="evidence" value="ECO:0007669"/>
    <property type="project" value="UniProtKB-KW"/>
</dbReference>
<keyword evidence="3" id="KW-0732">Signal</keyword>
<dbReference type="PANTHER" id="PTHR33136:SF6">
    <property type="entry name" value="PROTEIN RALF-LIKE 34"/>
    <property type="match status" value="1"/>
</dbReference>
<keyword evidence="2" id="KW-0372">Hormone</keyword>
<dbReference type="AlphaFoldDB" id="A0A2I0A818"/>
<keyword evidence="4" id="KW-1015">Disulfide bond</keyword>
<dbReference type="PANTHER" id="PTHR33136">
    <property type="entry name" value="RAPID ALKALINIZATION FACTOR-LIKE"/>
    <property type="match status" value="1"/>
</dbReference>
<evidence type="ECO:0000256" key="4">
    <source>
        <dbReference type="ARBA" id="ARBA00023157"/>
    </source>
</evidence>